<dbReference type="RefSeq" id="WP_129069416.1">
    <property type="nucleotide sequence ID" value="NZ_RDFA01000004.1"/>
</dbReference>
<proteinExistence type="predicted"/>
<dbReference type="GO" id="GO:0032259">
    <property type="term" value="P:methylation"/>
    <property type="evidence" value="ECO:0007669"/>
    <property type="project" value="UniProtKB-KW"/>
</dbReference>
<evidence type="ECO:0000313" key="2">
    <source>
        <dbReference type="Proteomes" id="UP000289691"/>
    </source>
</evidence>
<keyword evidence="1" id="KW-0808">Transferase</keyword>
<dbReference type="AlphaFoldDB" id="A0A498KVH0"/>
<comment type="caution">
    <text evidence="1">The sequence shown here is derived from an EMBL/GenBank/DDBJ whole genome shotgun (WGS) entry which is preliminary data.</text>
</comment>
<dbReference type="Proteomes" id="UP000289691">
    <property type="component" value="Unassembled WGS sequence"/>
</dbReference>
<organism evidence="1 2">
    <name type="scientific">Halorientalis pallida</name>
    <dbReference type="NCBI Taxonomy" id="2479928"/>
    <lineage>
        <taxon>Archaea</taxon>
        <taxon>Methanobacteriati</taxon>
        <taxon>Methanobacteriota</taxon>
        <taxon>Stenosarchaea group</taxon>
        <taxon>Halobacteria</taxon>
        <taxon>Halobacteriales</taxon>
        <taxon>Haloarculaceae</taxon>
        <taxon>Halorientalis</taxon>
    </lineage>
</organism>
<gene>
    <name evidence="1" type="ORF">EAF64_12955</name>
</gene>
<dbReference type="OrthoDB" id="175699at2157"/>
<protein>
    <submittedName>
        <fullName evidence="1">Class I SAM-dependent methyltransferase</fullName>
    </submittedName>
</protein>
<accession>A0A498KVH0</accession>
<name>A0A498KVH0_9EURY</name>
<dbReference type="EMBL" id="RDFA01000004">
    <property type="protein sequence ID" value="RXK48579.1"/>
    <property type="molecule type" value="Genomic_DNA"/>
</dbReference>
<keyword evidence="2" id="KW-1185">Reference proteome</keyword>
<dbReference type="InterPro" id="IPR029063">
    <property type="entry name" value="SAM-dependent_MTases_sf"/>
</dbReference>
<keyword evidence="1" id="KW-0489">Methyltransferase</keyword>
<sequence>MGAGTFEVEESFRFQGRTFEEYRRLFDFDPSSLSGSILDCPGGPSSFTAVARSIGVKAYAVDPQYGRPVSAMAADCERAVDDTEDQLRAKRDQFVWDYCGSVETRCRHLRAAGQRFVADYTQHPDRYIAAALPDLPFEDGAFERVLSAHLCFLFDDRLDLDFHRAAMADLCRVASEEVRVFPLASLDMTHSAFVAPVVEDLREQGHEVEFRDISYEFLPGVTEMLVVSV</sequence>
<dbReference type="GO" id="GO:0008168">
    <property type="term" value="F:methyltransferase activity"/>
    <property type="evidence" value="ECO:0007669"/>
    <property type="project" value="UniProtKB-KW"/>
</dbReference>
<reference evidence="1 2" key="1">
    <citation type="submission" date="2019-01" db="EMBL/GenBank/DDBJ databases">
        <title>Halorientalis sp. F13-25 a new haloarchaeum isolated from hypersaline water.</title>
        <authorList>
            <person name="Ana D.-V."/>
            <person name="Cristina S.-P."/>
            <person name="Antonio V."/>
        </authorList>
    </citation>
    <scope>NUCLEOTIDE SEQUENCE [LARGE SCALE GENOMIC DNA]</scope>
    <source>
        <strain evidence="1 2">F13-25</strain>
    </source>
</reference>
<dbReference type="SUPFAM" id="SSF53335">
    <property type="entry name" value="S-adenosyl-L-methionine-dependent methyltransferases"/>
    <property type="match status" value="1"/>
</dbReference>
<evidence type="ECO:0000313" key="1">
    <source>
        <dbReference type="EMBL" id="RXK48579.1"/>
    </source>
</evidence>